<dbReference type="EMBL" id="JAWQEG010006702">
    <property type="protein sequence ID" value="KAK3854112.1"/>
    <property type="molecule type" value="Genomic_DNA"/>
</dbReference>
<comment type="caution">
    <text evidence="1">The sequence shown here is derived from an EMBL/GenBank/DDBJ whole genome shotgun (WGS) entry which is preliminary data.</text>
</comment>
<accession>A0AAE1EJ51</accession>
<proteinExistence type="predicted"/>
<gene>
    <name evidence="1" type="ORF">Pcinc_039383</name>
</gene>
<protein>
    <submittedName>
        <fullName evidence="1">Uncharacterized protein</fullName>
    </submittedName>
</protein>
<evidence type="ECO:0000313" key="1">
    <source>
        <dbReference type="EMBL" id="KAK3854112.1"/>
    </source>
</evidence>
<sequence>MSSLTNIQPHTFSLLTPCLPLPIPSIHASPRLLPSHPMSSLTYTLSPRIPTPSPFPPHVFPYLYPQSTHPHAFSLPTPCLPLPIPSIHASPRLLPSHPMSSLSYTLNPRFPTPPLFPNHASPIV</sequence>
<evidence type="ECO:0000313" key="2">
    <source>
        <dbReference type="Proteomes" id="UP001286313"/>
    </source>
</evidence>
<dbReference type="AlphaFoldDB" id="A0AAE1EJ51"/>
<keyword evidence="2" id="KW-1185">Reference proteome</keyword>
<name>A0AAE1EJ51_PETCI</name>
<reference evidence="1" key="1">
    <citation type="submission" date="2023-10" db="EMBL/GenBank/DDBJ databases">
        <title>Genome assemblies of two species of porcelain crab, Petrolisthes cinctipes and Petrolisthes manimaculis (Anomura: Porcellanidae).</title>
        <authorList>
            <person name="Angst P."/>
        </authorList>
    </citation>
    <scope>NUCLEOTIDE SEQUENCE</scope>
    <source>
        <strain evidence="1">PB745_01</strain>
        <tissue evidence="1">Gill</tissue>
    </source>
</reference>
<organism evidence="1 2">
    <name type="scientific">Petrolisthes cinctipes</name>
    <name type="common">Flat porcelain crab</name>
    <dbReference type="NCBI Taxonomy" id="88211"/>
    <lineage>
        <taxon>Eukaryota</taxon>
        <taxon>Metazoa</taxon>
        <taxon>Ecdysozoa</taxon>
        <taxon>Arthropoda</taxon>
        <taxon>Crustacea</taxon>
        <taxon>Multicrustacea</taxon>
        <taxon>Malacostraca</taxon>
        <taxon>Eumalacostraca</taxon>
        <taxon>Eucarida</taxon>
        <taxon>Decapoda</taxon>
        <taxon>Pleocyemata</taxon>
        <taxon>Anomura</taxon>
        <taxon>Galatheoidea</taxon>
        <taxon>Porcellanidae</taxon>
        <taxon>Petrolisthes</taxon>
    </lineage>
</organism>
<dbReference type="Proteomes" id="UP001286313">
    <property type="component" value="Unassembled WGS sequence"/>
</dbReference>